<dbReference type="InterPro" id="IPR022398">
    <property type="entry name" value="Peptidase_S8_His-AS"/>
</dbReference>
<dbReference type="PANTHER" id="PTHR42884">
    <property type="entry name" value="PROPROTEIN CONVERTASE SUBTILISIN/KEXIN-RELATED"/>
    <property type="match status" value="1"/>
</dbReference>
<evidence type="ECO:0000313" key="16">
    <source>
        <dbReference type="EMBL" id="APE33294.1"/>
    </source>
</evidence>
<dbReference type="GO" id="GO:0005886">
    <property type="term" value="C:plasma membrane"/>
    <property type="evidence" value="ECO:0007669"/>
    <property type="project" value="UniProtKB-SubCell"/>
</dbReference>
<organism evidence="16 17">
    <name type="scientific">Nocardia mangyaensis</name>
    <dbReference type="NCBI Taxonomy" id="2213200"/>
    <lineage>
        <taxon>Bacteria</taxon>
        <taxon>Bacillati</taxon>
        <taxon>Actinomycetota</taxon>
        <taxon>Actinomycetes</taxon>
        <taxon>Mycobacteriales</taxon>
        <taxon>Nocardiaceae</taxon>
        <taxon>Nocardia</taxon>
    </lineage>
</organism>
<evidence type="ECO:0000256" key="10">
    <source>
        <dbReference type="ARBA" id="ARBA00023136"/>
    </source>
</evidence>
<feature type="domain" description="Peptidase S8/S53" evidence="15">
    <location>
        <begin position="81"/>
        <end position="384"/>
    </location>
</feature>
<evidence type="ECO:0000256" key="12">
    <source>
        <dbReference type="RuleBase" id="RU003355"/>
    </source>
</evidence>
<dbReference type="InterPro" id="IPR023827">
    <property type="entry name" value="Peptidase_S8_Asp-AS"/>
</dbReference>
<gene>
    <name evidence="16" type="ORF">BOX37_04165</name>
</gene>
<comment type="subcellular location">
    <subcellularLocation>
        <location evidence="1">Cell membrane</location>
        <topology evidence="1">Single-pass membrane protein</topology>
    </subcellularLocation>
</comment>
<keyword evidence="9 14" id="KW-1133">Transmembrane helix</keyword>
<dbReference type="InterPro" id="IPR000209">
    <property type="entry name" value="Peptidase_S8/S53_dom"/>
</dbReference>
<keyword evidence="8 11" id="KW-0720">Serine protease</keyword>
<evidence type="ECO:0000259" key="15">
    <source>
        <dbReference type="Pfam" id="PF00082"/>
    </source>
</evidence>
<dbReference type="Proteomes" id="UP000183810">
    <property type="component" value="Chromosome"/>
</dbReference>
<dbReference type="InterPro" id="IPR036852">
    <property type="entry name" value="Peptidase_S8/S53_dom_sf"/>
</dbReference>
<dbReference type="GO" id="GO:0004252">
    <property type="term" value="F:serine-type endopeptidase activity"/>
    <property type="evidence" value="ECO:0007669"/>
    <property type="project" value="UniProtKB-UniRule"/>
</dbReference>
<dbReference type="EMBL" id="CP018082">
    <property type="protein sequence ID" value="APE33294.1"/>
    <property type="molecule type" value="Genomic_DNA"/>
</dbReference>
<reference evidence="16" key="1">
    <citation type="submission" date="2016-11" db="EMBL/GenBank/DDBJ databases">
        <authorList>
            <person name="Jaros S."/>
            <person name="Januszkiewicz K."/>
            <person name="Wedrychowicz H."/>
        </authorList>
    </citation>
    <scope>NUCLEOTIDE SEQUENCE [LARGE SCALE GENOMIC DNA]</scope>
    <source>
        <strain evidence="16">Y48</strain>
    </source>
</reference>
<feature type="region of interest" description="Disordered" evidence="13">
    <location>
        <begin position="12"/>
        <end position="47"/>
    </location>
</feature>
<dbReference type="PROSITE" id="PS00138">
    <property type="entry name" value="SUBTILASE_SER"/>
    <property type="match status" value="1"/>
</dbReference>
<dbReference type="PROSITE" id="PS51892">
    <property type="entry name" value="SUBTILASE"/>
    <property type="match status" value="1"/>
</dbReference>
<dbReference type="PANTHER" id="PTHR42884:SF14">
    <property type="entry name" value="NEUROENDOCRINE CONVERTASE 1"/>
    <property type="match status" value="1"/>
</dbReference>
<dbReference type="NCBIfam" id="TIGR03921">
    <property type="entry name" value="T7SS_mycosin"/>
    <property type="match status" value="1"/>
</dbReference>
<evidence type="ECO:0000256" key="3">
    <source>
        <dbReference type="ARBA" id="ARBA00022475"/>
    </source>
</evidence>
<dbReference type="Pfam" id="PF00082">
    <property type="entry name" value="Peptidase_S8"/>
    <property type="match status" value="1"/>
</dbReference>
<dbReference type="InterPro" id="IPR015500">
    <property type="entry name" value="Peptidase_S8_subtilisin-rel"/>
</dbReference>
<name>A0A1J0VMP9_9NOCA</name>
<evidence type="ECO:0000256" key="7">
    <source>
        <dbReference type="ARBA" id="ARBA00022801"/>
    </source>
</evidence>
<protein>
    <submittedName>
        <fullName evidence="16">Type VII secretion-associated serine protease mycosin</fullName>
    </submittedName>
</protein>
<evidence type="ECO:0000256" key="11">
    <source>
        <dbReference type="PROSITE-ProRule" id="PRU01240"/>
    </source>
</evidence>
<feature type="region of interest" description="Disordered" evidence="13">
    <location>
        <begin position="399"/>
        <end position="421"/>
    </location>
</feature>
<dbReference type="GO" id="GO:0016485">
    <property type="term" value="P:protein processing"/>
    <property type="evidence" value="ECO:0007669"/>
    <property type="project" value="TreeGrafter"/>
</dbReference>
<keyword evidence="5 14" id="KW-0812">Transmembrane</keyword>
<keyword evidence="6" id="KW-0732">Signal</keyword>
<dbReference type="PRINTS" id="PR00723">
    <property type="entry name" value="SUBTILISIN"/>
</dbReference>
<dbReference type="InterPro" id="IPR023828">
    <property type="entry name" value="Peptidase_S8_Ser-AS"/>
</dbReference>
<feature type="transmembrane region" description="Helical" evidence="14">
    <location>
        <begin position="429"/>
        <end position="449"/>
    </location>
</feature>
<keyword evidence="10 14" id="KW-0472">Membrane</keyword>
<evidence type="ECO:0000256" key="4">
    <source>
        <dbReference type="ARBA" id="ARBA00022670"/>
    </source>
</evidence>
<evidence type="ECO:0000256" key="14">
    <source>
        <dbReference type="SAM" id="Phobius"/>
    </source>
</evidence>
<feature type="active site" description="Charge relay system" evidence="11">
    <location>
        <position position="337"/>
    </location>
</feature>
<feature type="active site" description="Charge relay system" evidence="11">
    <location>
        <position position="90"/>
    </location>
</feature>
<evidence type="ECO:0000256" key="2">
    <source>
        <dbReference type="ARBA" id="ARBA00011073"/>
    </source>
</evidence>
<evidence type="ECO:0000256" key="5">
    <source>
        <dbReference type="ARBA" id="ARBA00022692"/>
    </source>
</evidence>
<keyword evidence="3" id="KW-1003">Cell membrane</keyword>
<dbReference type="AlphaFoldDB" id="A0A1J0VMP9"/>
<dbReference type="KEGG" id="nsl:BOX37_04165"/>
<evidence type="ECO:0000256" key="9">
    <source>
        <dbReference type="ARBA" id="ARBA00022989"/>
    </source>
</evidence>
<proteinExistence type="inferred from homology"/>
<evidence type="ECO:0000256" key="8">
    <source>
        <dbReference type="ARBA" id="ARBA00022825"/>
    </source>
</evidence>
<dbReference type="Gene3D" id="3.40.50.200">
    <property type="entry name" value="Peptidase S8/S53 domain"/>
    <property type="match status" value="1"/>
</dbReference>
<evidence type="ECO:0000256" key="13">
    <source>
        <dbReference type="SAM" id="MobiDB-lite"/>
    </source>
</evidence>
<dbReference type="SUPFAM" id="SSF52743">
    <property type="entry name" value="Subtilisin-like"/>
    <property type="match status" value="1"/>
</dbReference>
<evidence type="ECO:0000256" key="1">
    <source>
        <dbReference type="ARBA" id="ARBA00004162"/>
    </source>
</evidence>
<accession>A0A1J0VMP9</accession>
<dbReference type="PROSITE" id="PS00137">
    <property type="entry name" value="SUBTILASE_HIS"/>
    <property type="match status" value="1"/>
</dbReference>
<dbReference type="InterPro" id="IPR023834">
    <property type="entry name" value="T7SS_pept_S8A_mycosin"/>
</dbReference>
<comment type="similarity">
    <text evidence="2 11 12">Belongs to the peptidase S8 family.</text>
</comment>
<keyword evidence="17" id="KW-1185">Reference proteome</keyword>
<feature type="active site" description="Charge relay system" evidence="11">
    <location>
        <position position="122"/>
    </location>
</feature>
<evidence type="ECO:0000256" key="6">
    <source>
        <dbReference type="ARBA" id="ARBA00022729"/>
    </source>
</evidence>
<evidence type="ECO:0000313" key="17">
    <source>
        <dbReference type="Proteomes" id="UP000183810"/>
    </source>
</evidence>
<sequence length="462" mass="47396">MVAVSMTAGFGLCGTANADRPPPIDPGALPAGDPAVPPDKTERGSGVNGLCYRTEPVTNTATVPTSQRSLDLERAWGFSRGAGQLVAVIDTGVAPHPRLPGLMPGGDYVEAGGDGTDDCDVHGTVVAGIIGATEVDGEGFAGVAPEARILSIRQTSALFQTEGAGREKSAEDRPDGYGKVSSLAAAIRRAADFGANVINISLVSCNNGSPAAEAAFAALGAAVQYATLEKDAVIVSSAGNADNNCQSGNPEPDPLKPEQDLWDSIRTYVSPAWYDEYVLSVGSIGATGAPSAFTVPGPWVGVAAPGEGITSLDARTAGISDGKYDGQGKHSPYSGTSFAAPYVAGVAALVRARFPELSAMQVIKRLQATAHSPAEGWNPYVGYGAVNPVAALTHEVPDELPPKRVHPPRSEQLALPPAQTPPDNLARNVALIGSGIIAVTLVLGVLASFPIRRKFGMSSDDL</sequence>
<keyword evidence="7 11" id="KW-0378">Hydrolase</keyword>
<keyword evidence="4 11" id="KW-0645">Protease</keyword>
<dbReference type="PROSITE" id="PS00136">
    <property type="entry name" value="SUBTILASE_ASP"/>
    <property type="match status" value="1"/>
</dbReference>